<keyword evidence="4" id="KW-1003">Cell membrane</keyword>
<keyword evidence="10" id="KW-0472">Membrane</keyword>
<dbReference type="PRINTS" id="PR00368">
    <property type="entry name" value="FADPNR"/>
</dbReference>
<evidence type="ECO:0000256" key="1">
    <source>
        <dbReference type="ARBA" id="ARBA00001974"/>
    </source>
</evidence>
<keyword evidence="8" id="KW-0560">Oxidoreductase</keyword>
<gene>
    <name evidence="15" type="ORF">A9W98_24210</name>
</gene>
<evidence type="ECO:0000313" key="16">
    <source>
        <dbReference type="Proteomes" id="UP000093757"/>
    </source>
</evidence>
<dbReference type="Pfam" id="PF13450">
    <property type="entry name" value="NAD_binding_8"/>
    <property type="match status" value="1"/>
</dbReference>
<comment type="function">
    <text evidence="12">Monooxygenase able to convert a wide range of ketones to the corresponding esters or lactones via a Baeyer-Villiger oxidation reaction. Can act on long-chain aliphatic ketones (2-hexanone to 2-dodecanone) and on aromatic ketones (phenylacetone and benzylacetone). Is also able to catalyze enantioselective sulfoxidation of methyl-p-tolylsulfide. In vivo, likely functions as a BVMO, but the exact nature of the physiological substrate(s) remains to be established.</text>
</comment>
<keyword evidence="7" id="KW-0521">NADP</keyword>
<evidence type="ECO:0000256" key="10">
    <source>
        <dbReference type="ARBA" id="ARBA00023136"/>
    </source>
</evidence>
<comment type="cofactor">
    <cofactor evidence="1">
        <name>FAD</name>
        <dbReference type="ChEBI" id="CHEBI:57692"/>
    </cofactor>
</comment>
<proteinExistence type="inferred from homology"/>
<dbReference type="OrthoDB" id="5168853at2"/>
<dbReference type="PANTHER" id="PTHR43872">
    <property type="entry name" value="MONOOXYGENASE, PUTATIVE (AFU_ORTHOLOGUE AFUA_8G02570)-RELATED"/>
    <property type="match status" value="1"/>
</dbReference>
<reference evidence="15 16" key="1">
    <citation type="submission" date="2016-06" db="EMBL/GenBank/DDBJ databases">
        <authorList>
            <person name="Kjaerup R.B."/>
            <person name="Dalgaard T.S."/>
            <person name="Juul-Madsen H.R."/>
        </authorList>
    </citation>
    <scope>NUCLEOTIDE SEQUENCE [LARGE SCALE GENOMIC DNA]</scope>
    <source>
        <strain evidence="15 16">1245752.6</strain>
    </source>
</reference>
<dbReference type="PANTHER" id="PTHR43872:SF1">
    <property type="entry name" value="MONOOXYGENASE, PUTATIVE (AFU_ORTHOLOGUE AFUA_8G02570)-RELATED"/>
    <property type="match status" value="1"/>
</dbReference>
<dbReference type="FunFam" id="3.50.50.60:FF:000228">
    <property type="entry name" value="FAD-containing monooxygenase EthA"/>
    <property type="match status" value="1"/>
</dbReference>
<comment type="caution">
    <text evidence="15">The sequence shown here is derived from an EMBL/GenBank/DDBJ whole genome shotgun (WGS) entry which is preliminary data.</text>
</comment>
<evidence type="ECO:0000313" key="15">
    <source>
        <dbReference type="EMBL" id="OBS00601.1"/>
    </source>
</evidence>
<evidence type="ECO:0000256" key="8">
    <source>
        <dbReference type="ARBA" id="ARBA00023002"/>
    </source>
</evidence>
<dbReference type="SUPFAM" id="SSF51905">
    <property type="entry name" value="FAD/NAD(P)-binding domain"/>
    <property type="match status" value="1"/>
</dbReference>
<evidence type="ECO:0000256" key="12">
    <source>
        <dbReference type="ARBA" id="ARBA00059740"/>
    </source>
</evidence>
<evidence type="ECO:0000256" key="13">
    <source>
        <dbReference type="ARBA" id="ARBA00073152"/>
    </source>
</evidence>
<dbReference type="GO" id="GO:0050661">
    <property type="term" value="F:NADP binding"/>
    <property type="evidence" value="ECO:0007669"/>
    <property type="project" value="InterPro"/>
</dbReference>
<comment type="catalytic activity">
    <reaction evidence="11">
        <text>ethionamide + NADPH + O2 + H(+) = ethionamide S-oxide + NADP(+) + H2O</text>
        <dbReference type="Rhea" id="RHEA:47616"/>
        <dbReference type="ChEBI" id="CHEBI:4885"/>
        <dbReference type="ChEBI" id="CHEBI:15377"/>
        <dbReference type="ChEBI" id="CHEBI:15378"/>
        <dbReference type="ChEBI" id="CHEBI:15379"/>
        <dbReference type="ChEBI" id="CHEBI:57783"/>
        <dbReference type="ChEBI" id="CHEBI:58349"/>
        <dbReference type="ChEBI" id="CHEBI:87805"/>
    </reaction>
</comment>
<dbReference type="Gene3D" id="3.50.50.60">
    <property type="entry name" value="FAD/NAD(P)-binding domain"/>
    <property type="match status" value="3"/>
</dbReference>
<evidence type="ECO:0000256" key="7">
    <source>
        <dbReference type="ARBA" id="ARBA00022857"/>
    </source>
</evidence>
<dbReference type="EMBL" id="MAEM01000354">
    <property type="protein sequence ID" value="OBS00601.1"/>
    <property type="molecule type" value="Genomic_DNA"/>
</dbReference>
<protein>
    <recommendedName>
        <fullName evidence="13">FAD-containing monooxygenase EthA</fullName>
    </recommendedName>
    <alternativeName>
        <fullName evidence="14">Prodrug activator EtaA</fullName>
    </alternativeName>
</protein>
<keyword evidence="5" id="KW-0285">Flavoprotein</keyword>
<dbReference type="InterPro" id="IPR020946">
    <property type="entry name" value="Flavin_mOase-like"/>
</dbReference>
<evidence type="ECO:0000256" key="5">
    <source>
        <dbReference type="ARBA" id="ARBA00022630"/>
    </source>
</evidence>
<dbReference type="InterPro" id="IPR036188">
    <property type="entry name" value="FAD/NAD-bd_sf"/>
</dbReference>
<evidence type="ECO:0000256" key="11">
    <source>
        <dbReference type="ARBA" id="ARBA00051124"/>
    </source>
</evidence>
<dbReference type="FunFam" id="3.50.50.60:FF:000213">
    <property type="entry name" value="FAD-containing monooxygenase EthA"/>
    <property type="match status" value="1"/>
</dbReference>
<dbReference type="InterPro" id="IPR051820">
    <property type="entry name" value="FAD-binding_MO"/>
</dbReference>
<evidence type="ECO:0000256" key="14">
    <source>
        <dbReference type="ARBA" id="ARBA00078392"/>
    </source>
</evidence>
<organism evidence="15 16">
    <name type="scientific">Mycobacterium gordonae</name>
    <dbReference type="NCBI Taxonomy" id="1778"/>
    <lineage>
        <taxon>Bacteria</taxon>
        <taxon>Bacillati</taxon>
        <taxon>Actinomycetota</taxon>
        <taxon>Actinomycetes</taxon>
        <taxon>Mycobacteriales</taxon>
        <taxon>Mycobacteriaceae</taxon>
        <taxon>Mycobacterium</taxon>
    </lineage>
</organism>
<keyword evidence="9 15" id="KW-0503">Monooxygenase</keyword>
<evidence type="ECO:0000256" key="6">
    <source>
        <dbReference type="ARBA" id="ARBA00022827"/>
    </source>
</evidence>
<dbReference type="GO" id="GO:0004499">
    <property type="term" value="F:N,N-dimethylaniline monooxygenase activity"/>
    <property type="evidence" value="ECO:0007669"/>
    <property type="project" value="InterPro"/>
</dbReference>
<comment type="similarity">
    <text evidence="3">Belongs to the FAD-binding monooxygenase family.</text>
</comment>
<evidence type="ECO:0000256" key="9">
    <source>
        <dbReference type="ARBA" id="ARBA00023033"/>
    </source>
</evidence>
<dbReference type="Proteomes" id="UP000093757">
    <property type="component" value="Unassembled WGS sequence"/>
</dbReference>
<dbReference type="Pfam" id="PF00743">
    <property type="entry name" value="FMO-like"/>
    <property type="match status" value="1"/>
</dbReference>
<sequence>MEHLDVIVVGAGISGISAAWHLQNLCPSKSYAILEKRDQLGGTWDLFRYPGVRADTDMYTLGFRFRPWTGPAIAKGGPILDYLRGTAAQAGIDAHVRLNHKVIKADWRSAENRWIVRVERGGEESRIASCVTLSCSFLVLCSGYYYYEEGYSPRFAGSEAFRGPIIHPQFWPATVDYAGKQVVVIGSGSTAVTLVPALADSGAGHVTMLQRSPTYVMAEPDRDILAERLNRWLPPTVAYAVVRWKNIVRKAAFYWACRRWPHRMRARLIDQARRQLPDGYDVDKHFVPQYNPWDQRLCVAPNGDLFRTIRQGRTEVVTDTIRRFTATGILLESGRELPADIIVTATGLNLQLFGGTSVSVDGRPVDLSRTMVYKGSMLTGVPNMVFIFGYTNASWTLKADLVSEFACRLLKHMDANGLDRVTAEHPGADVDERPFIEDFSPGYVLRVLDWMPKQGSRSPWRVNHSYLRDLGVIRRGRVAGEGLRFAAN</sequence>
<evidence type="ECO:0000256" key="4">
    <source>
        <dbReference type="ARBA" id="ARBA00022475"/>
    </source>
</evidence>
<keyword evidence="6" id="KW-0274">FAD</keyword>
<dbReference type="GO" id="GO:0005886">
    <property type="term" value="C:plasma membrane"/>
    <property type="evidence" value="ECO:0007669"/>
    <property type="project" value="UniProtKB-SubCell"/>
</dbReference>
<name>A0A1A6BE83_MYCGO</name>
<evidence type="ECO:0000256" key="3">
    <source>
        <dbReference type="ARBA" id="ARBA00010139"/>
    </source>
</evidence>
<comment type="subcellular location">
    <subcellularLocation>
        <location evidence="2">Cell membrane</location>
    </subcellularLocation>
</comment>
<dbReference type="RefSeq" id="WP_065135076.1">
    <property type="nucleotide sequence ID" value="NZ_MAEM01000354.1"/>
</dbReference>
<evidence type="ECO:0000256" key="2">
    <source>
        <dbReference type="ARBA" id="ARBA00004236"/>
    </source>
</evidence>
<dbReference type="AlphaFoldDB" id="A0A1A6BE83"/>
<dbReference type="GO" id="GO:0050660">
    <property type="term" value="F:flavin adenine dinucleotide binding"/>
    <property type="evidence" value="ECO:0007669"/>
    <property type="project" value="InterPro"/>
</dbReference>
<accession>A0A1A6BE83</accession>